<protein>
    <recommendedName>
        <fullName evidence="3">holocytochrome-c synthase</fullName>
        <ecNumber evidence="3">4.4.1.17</ecNumber>
    </recommendedName>
</protein>
<dbReference type="Proteomes" id="UP000183567">
    <property type="component" value="Unassembled WGS sequence"/>
</dbReference>
<keyword evidence="12" id="KW-1185">Reference proteome</keyword>
<dbReference type="GO" id="GO:0005743">
    <property type="term" value="C:mitochondrial inner membrane"/>
    <property type="evidence" value="ECO:0007669"/>
    <property type="project" value="UniProtKB-SubCell"/>
</dbReference>
<dbReference type="PANTHER" id="PTHR12743:SF3">
    <property type="entry name" value="HOLOCYTOCHROME-C SYNTHASE"/>
    <property type="match status" value="1"/>
</dbReference>
<accession>A0A1J8PG33</accession>
<comment type="caution">
    <text evidence="11">The sequence shown here is derived from an EMBL/GenBank/DDBJ whole genome shotgun (WGS) entry which is preliminary data.</text>
</comment>
<evidence type="ECO:0000256" key="5">
    <source>
        <dbReference type="ARBA" id="ARBA00022723"/>
    </source>
</evidence>
<sequence length="706" mass="79373">MHNSPNTPPAAKSSGGYPIDHSSLNAFNLANQMPNLPQTPVSPQSVPLLTERTMSSIPRVVDDEAGTGSRQTWEYPSPQQFYNVLYNVLVRNGMETPAEHVETVVEIHNFLNERAWGEVLKWEKRVAREDADEPHLARFKARCHPKRGFECLPAGYFRLGSSRFERVILLMYSEIQYHNTEPPFDRHNWIVHRPRDVTEVRYVIDYYSAPPTTDGAPGFALDVRPALHSFESIQQRMEVGMDTVWKELREKRWGKKRSWRNTTGNVIGLHVLLYWLTPLHVALQIWTPPQVKFWANDSIRMTAAEGERPIDQRIKMIKIRWPKYPRSARSKSIDLCPDRRVYCKVNLPPSRIDPTELPTVQVRTSTDILSDTDQEMASETAHGIRKVPYIQELQPFEFKADILPGHLHPKYHPPNVSLPPIHLNTLYFSIYYGAIWDERRILITSDKHAVGNAPDAVPTFPQHPMTRSNVKRSAANTSLPQHVPELPISYYPNTVPSMPQHVLNKPLMVSCAPLVIDRKVPIKPSKPASSHETPSPHMFAMLQEIDEFINEIHDFTFPEGVSEDFANTLAVGSTTPVLSNSSTSLIEQGCRNLPREPPITSPVAAGTPVVKPLFQEIALECEVDAPGKRMQERQESIWAASKDLMERITFLHLATGSVSVWLKSARPDPGRVITQGTNGLGNEDALAGGLAASYAALGTNGSTNSG</sequence>
<gene>
    <name evidence="11" type="ORF">AZE42_05929</name>
</gene>
<dbReference type="OrthoDB" id="4243at2759"/>
<dbReference type="PANTHER" id="PTHR12743">
    <property type="entry name" value="CYTOCHROME C1 HEME LYASE"/>
    <property type="match status" value="1"/>
</dbReference>
<dbReference type="EC" id="4.4.1.17" evidence="3"/>
<keyword evidence="6" id="KW-0999">Mitochondrion inner membrane</keyword>
<evidence type="ECO:0000256" key="2">
    <source>
        <dbReference type="ARBA" id="ARBA00007255"/>
    </source>
</evidence>
<keyword evidence="5" id="KW-0479">Metal-binding</keyword>
<dbReference type="GO" id="GO:0046872">
    <property type="term" value="F:metal ion binding"/>
    <property type="evidence" value="ECO:0007669"/>
    <property type="project" value="UniProtKB-KW"/>
</dbReference>
<name>A0A1J8PG33_9AGAM</name>
<comment type="subcellular location">
    <subcellularLocation>
        <location evidence="1">Mitochondrion inner membrane</location>
    </subcellularLocation>
</comment>
<dbReference type="EMBL" id="LVVM01006493">
    <property type="protein sequence ID" value="OJA07957.1"/>
    <property type="molecule type" value="Genomic_DNA"/>
</dbReference>
<evidence type="ECO:0000256" key="7">
    <source>
        <dbReference type="ARBA" id="ARBA00023004"/>
    </source>
</evidence>
<keyword evidence="9" id="KW-0472">Membrane</keyword>
<evidence type="ECO:0000256" key="3">
    <source>
        <dbReference type="ARBA" id="ARBA00012218"/>
    </source>
</evidence>
<keyword evidence="8" id="KW-0496">Mitochondrion</keyword>
<proteinExistence type="inferred from homology"/>
<evidence type="ECO:0000256" key="1">
    <source>
        <dbReference type="ARBA" id="ARBA00004273"/>
    </source>
</evidence>
<evidence type="ECO:0000256" key="10">
    <source>
        <dbReference type="ARBA" id="ARBA00023239"/>
    </source>
</evidence>
<reference evidence="11 12" key="1">
    <citation type="submission" date="2016-03" db="EMBL/GenBank/DDBJ databases">
        <title>Comparative genomics of the ectomycorrhizal sister species Rhizopogon vinicolor and Rhizopogon vesiculosus (Basidiomycota: Boletales) reveals a divergence of the mating type B locus.</title>
        <authorList>
            <person name="Mujic A.B."/>
            <person name="Kuo A."/>
            <person name="Tritt A."/>
            <person name="Lipzen A."/>
            <person name="Chen C."/>
            <person name="Johnson J."/>
            <person name="Sharma A."/>
            <person name="Barry K."/>
            <person name="Grigoriev I.V."/>
            <person name="Spatafora J.W."/>
        </authorList>
    </citation>
    <scope>NUCLEOTIDE SEQUENCE [LARGE SCALE GENOMIC DNA]</scope>
    <source>
        <strain evidence="11 12">AM-OR11-056</strain>
    </source>
</reference>
<dbReference type="InterPro" id="IPR000511">
    <property type="entry name" value="Holocyt_c/c1_synthase"/>
</dbReference>
<evidence type="ECO:0000256" key="4">
    <source>
        <dbReference type="ARBA" id="ARBA00022617"/>
    </source>
</evidence>
<organism evidence="11 12">
    <name type="scientific">Rhizopogon vesiculosus</name>
    <dbReference type="NCBI Taxonomy" id="180088"/>
    <lineage>
        <taxon>Eukaryota</taxon>
        <taxon>Fungi</taxon>
        <taxon>Dikarya</taxon>
        <taxon>Basidiomycota</taxon>
        <taxon>Agaricomycotina</taxon>
        <taxon>Agaricomycetes</taxon>
        <taxon>Agaricomycetidae</taxon>
        <taxon>Boletales</taxon>
        <taxon>Suillineae</taxon>
        <taxon>Rhizopogonaceae</taxon>
        <taxon>Rhizopogon</taxon>
    </lineage>
</organism>
<comment type="similarity">
    <text evidence="2">Belongs to the cytochrome c-type heme lyase family.</text>
</comment>
<keyword evidence="4" id="KW-0349">Heme</keyword>
<dbReference type="Pfam" id="PF01265">
    <property type="entry name" value="Cyto_heme_lyase"/>
    <property type="match status" value="1"/>
</dbReference>
<evidence type="ECO:0000313" key="12">
    <source>
        <dbReference type="Proteomes" id="UP000183567"/>
    </source>
</evidence>
<dbReference type="STRING" id="180088.A0A1J8PG33"/>
<dbReference type="AlphaFoldDB" id="A0A1J8PG33"/>
<evidence type="ECO:0000256" key="8">
    <source>
        <dbReference type="ARBA" id="ARBA00023128"/>
    </source>
</evidence>
<dbReference type="GO" id="GO:0004408">
    <property type="term" value="F:holocytochrome-c synthase activity"/>
    <property type="evidence" value="ECO:0007669"/>
    <property type="project" value="UniProtKB-EC"/>
</dbReference>
<evidence type="ECO:0000313" key="11">
    <source>
        <dbReference type="EMBL" id="OJA07957.1"/>
    </source>
</evidence>
<evidence type="ECO:0000256" key="9">
    <source>
        <dbReference type="ARBA" id="ARBA00023136"/>
    </source>
</evidence>
<evidence type="ECO:0000256" key="6">
    <source>
        <dbReference type="ARBA" id="ARBA00022792"/>
    </source>
</evidence>
<keyword evidence="10" id="KW-0456">Lyase</keyword>
<keyword evidence="7" id="KW-0408">Iron</keyword>